<evidence type="ECO:0000313" key="2">
    <source>
        <dbReference type="EMBL" id="KGO06646.1"/>
    </source>
</evidence>
<dbReference type="OrthoDB" id="1523762at2"/>
<evidence type="ECO:0000313" key="3">
    <source>
        <dbReference type="Proteomes" id="UP000030140"/>
    </source>
</evidence>
<dbReference type="KEGG" id="ddo:I597_0302"/>
<proteinExistence type="predicted"/>
<organism evidence="2 3">
    <name type="scientific">Dokdonia donghaensis DSW-1</name>
    <dbReference type="NCBI Taxonomy" id="1300343"/>
    <lineage>
        <taxon>Bacteria</taxon>
        <taxon>Pseudomonadati</taxon>
        <taxon>Bacteroidota</taxon>
        <taxon>Flavobacteriia</taxon>
        <taxon>Flavobacteriales</taxon>
        <taxon>Flavobacteriaceae</taxon>
        <taxon>Dokdonia</taxon>
    </lineage>
</organism>
<dbReference type="SUPFAM" id="SSF54631">
    <property type="entry name" value="CBS-domain pair"/>
    <property type="match status" value="1"/>
</dbReference>
<sequence length="218" mass="25057">MTLTDFIINDIKPVSEKENIGEVQSIFTQTTYSHVPIERDGIYVGSLPENDTHCLDATTPISDYNHGYEQFFVRFDTNWLDVLEAFAQNGCNLMPVLGENNTYLGYYELEDVMNFFNNTPFISEPGSVVVIEKGVQDYSFSEISQIVESNDGKLWGMFISKIENDVAEISLKIGRSNFNDILAAFRRYSYIIVSSHQEDTFLTDLRERSQYLEKYLNI</sequence>
<feature type="domain" description="CBS" evidence="1">
    <location>
        <begin position="72"/>
        <end position="116"/>
    </location>
</feature>
<evidence type="ECO:0000259" key="1">
    <source>
        <dbReference type="Pfam" id="PF00571"/>
    </source>
</evidence>
<dbReference type="Gene3D" id="3.10.580.10">
    <property type="entry name" value="CBS-domain"/>
    <property type="match status" value="1"/>
</dbReference>
<accession>A0A0A2GWE7</accession>
<comment type="caution">
    <text evidence="2">The sequence shown here is derived from an EMBL/GenBank/DDBJ whole genome shotgun (WGS) entry which is preliminary data.</text>
</comment>
<dbReference type="RefSeq" id="WP_035325779.1">
    <property type="nucleotide sequence ID" value="NZ_CP015125.1"/>
</dbReference>
<dbReference type="Proteomes" id="UP000030140">
    <property type="component" value="Unassembled WGS sequence"/>
</dbReference>
<protein>
    <submittedName>
        <fullName evidence="2">Acetoin utilization protein acuB</fullName>
    </submittedName>
</protein>
<name>A0A0A2GWE7_9FLAO</name>
<dbReference type="Pfam" id="PF00571">
    <property type="entry name" value="CBS"/>
    <property type="match status" value="1"/>
</dbReference>
<dbReference type="InterPro" id="IPR000644">
    <property type="entry name" value="CBS_dom"/>
</dbReference>
<dbReference type="PATRIC" id="fig|1300343.5.peg.304"/>
<dbReference type="AlphaFoldDB" id="A0A0A2GWE7"/>
<gene>
    <name evidence="2" type="ORF">NV36_07180</name>
</gene>
<dbReference type="InterPro" id="IPR046342">
    <property type="entry name" value="CBS_dom_sf"/>
</dbReference>
<keyword evidence="3" id="KW-1185">Reference proteome</keyword>
<dbReference type="EMBL" id="JSAQ01000001">
    <property type="protein sequence ID" value="KGO06646.1"/>
    <property type="molecule type" value="Genomic_DNA"/>
</dbReference>
<reference evidence="2 3" key="1">
    <citation type="submission" date="2014-10" db="EMBL/GenBank/DDBJ databases">
        <title>Draft genome sequence of the proteorhodopsin-containing marine bacterium Dokdonia donghaensis.</title>
        <authorList>
            <person name="Gomez-Consarnau L."/>
            <person name="Gonzalez J.M."/>
            <person name="Riedel T."/>
            <person name="Jaenicke S."/>
            <person name="Wagner-Doebler I."/>
            <person name="Fuhrman J.A."/>
        </authorList>
    </citation>
    <scope>NUCLEOTIDE SEQUENCE [LARGE SCALE GENOMIC DNA]</scope>
    <source>
        <strain evidence="2 3">DSW-1</strain>
    </source>
</reference>